<dbReference type="PANTHER" id="PTHR34129">
    <property type="entry name" value="BLR1139 PROTEIN"/>
    <property type="match status" value="1"/>
</dbReference>
<organism evidence="2 3">
    <name type="scientific">Sporormia fimetaria CBS 119925</name>
    <dbReference type="NCBI Taxonomy" id="1340428"/>
    <lineage>
        <taxon>Eukaryota</taxon>
        <taxon>Fungi</taxon>
        <taxon>Dikarya</taxon>
        <taxon>Ascomycota</taxon>
        <taxon>Pezizomycotina</taxon>
        <taxon>Dothideomycetes</taxon>
        <taxon>Pleosporomycetidae</taxon>
        <taxon>Pleosporales</taxon>
        <taxon>Sporormiaceae</taxon>
        <taxon>Sporormia</taxon>
    </lineage>
</organism>
<evidence type="ECO:0000313" key="2">
    <source>
        <dbReference type="EMBL" id="KAF2748184.1"/>
    </source>
</evidence>
<dbReference type="OrthoDB" id="3335358at2759"/>
<sequence>MPNSPPSHLYKILPSAPPSPLPTTLPLSPLDKNDGYIHLSTAVQVPLTASRFFSQNTELWLLVIKTSTLEQGIDSDGQKKEGAELKWEDVNIGDGNTETFPHYYGAGLGSGNVGEVKRVERGEGWSVVMKDLEW</sequence>
<evidence type="ECO:0000313" key="3">
    <source>
        <dbReference type="Proteomes" id="UP000799440"/>
    </source>
</evidence>
<protein>
    <recommendedName>
        <fullName evidence="4">DUF952-domain-containing protein</fullName>
    </recommendedName>
</protein>
<evidence type="ECO:0008006" key="4">
    <source>
        <dbReference type="Google" id="ProtNLM"/>
    </source>
</evidence>
<dbReference type="PANTHER" id="PTHR34129:SF1">
    <property type="entry name" value="DUF952 DOMAIN-CONTAINING PROTEIN"/>
    <property type="match status" value="1"/>
</dbReference>
<gene>
    <name evidence="2" type="ORF">M011DRAFT_476798</name>
</gene>
<dbReference type="Proteomes" id="UP000799440">
    <property type="component" value="Unassembled WGS sequence"/>
</dbReference>
<dbReference type="Gene3D" id="3.20.170.20">
    <property type="entry name" value="Protein of unknown function DUF952"/>
    <property type="match status" value="1"/>
</dbReference>
<evidence type="ECO:0000256" key="1">
    <source>
        <dbReference type="SAM" id="MobiDB-lite"/>
    </source>
</evidence>
<dbReference type="InterPro" id="IPR009297">
    <property type="entry name" value="DUF952"/>
</dbReference>
<accession>A0A6A6VEP1</accession>
<dbReference type="AlphaFoldDB" id="A0A6A6VEP1"/>
<name>A0A6A6VEP1_9PLEO</name>
<dbReference type="EMBL" id="MU006570">
    <property type="protein sequence ID" value="KAF2748184.1"/>
    <property type="molecule type" value="Genomic_DNA"/>
</dbReference>
<feature type="region of interest" description="Disordered" evidence="1">
    <location>
        <begin position="1"/>
        <end position="21"/>
    </location>
</feature>
<dbReference type="Pfam" id="PF06108">
    <property type="entry name" value="DUF952"/>
    <property type="match status" value="1"/>
</dbReference>
<proteinExistence type="predicted"/>
<dbReference type="SUPFAM" id="SSF56399">
    <property type="entry name" value="ADP-ribosylation"/>
    <property type="match status" value="1"/>
</dbReference>
<reference evidence="2" key="1">
    <citation type="journal article" date="2020" name="Stud. Mycol.">
        <title>101 Dothideomycetes genomes: a test case for predicting lifestyles and emergence of pathogens.</title>
        <authorList>
            <person name="Haridas S."/>
            <person name="Albert R."/>
            <person name="Binder M."/>
            <person name="Bloem J."/>
            <person name="Labutti K."/>
            <person name="Salamov A."/>
            <person name="Andreopoulos B."/>
            <person name="Baker S."/>
            <person name="Barry K."/>
            <person name="Bills G."/>
            <person name="Bluhm B."/>
            <person name="Cannon C."/>
            <person name="Castanera R."/>
            <person name="Culley D."/>
            <person name="Daum C."/>
            <person name="Ezra D."/>
            <person name="Gonzalez J."/>
            <person name="Henrissat B."/>
            <person name="Kuo A."/>
            <person name="Liang C."/>
            <person name="Lipzen A."/>
            <person name="Lutzoni F."/>
            <person name="Magnuson J."/>
            <person name="Mondo S."/>
            <person name="Nolan M."/>
            <person name="Ohm R."/>
            <person name="Pangilinan J."/>
            <person name="Park H.-J."/>
            <person name="Ramirez L."/>
            <person name="Alfaro M."/>
            <person name="Sun H."/>
            <person name="Tritt A."/>
            <person name="Yoshinaga Y."/>
            <person name="Zwiers L.-H."/>
            <person name="Turgeon B."/>
            <person name="Goodwin S."/>
            <person name="Spatafora J."/>
            <person name="Crous P."/>
            <person name="Grigoriev I."/>
        </authorList>
    </citation>
    <scope>NUCLEOTIDE SEQUENCE</scope>
    <source>
        <strain evidence="2">CBS 119925</strain>
    </source>
</reference>
<keyword evidence="3" id="KW-1185">Reference proteome</keyword>